<evidence type="ECO:0000313" key="8">
    <source>
        <dbReference type="Proteomes" id="UP001058974"/>
    </source>
</evidence>
<dbReference type="Gene3D" id="2.40.70.10">
    <property type="entry name" value="Acid Proteases"/>
    <property type="match status" value="1"/>
</dbReference>
<dbReference type="CDD" id="cd00303">
    <property type="entry name" value="retropepsin_like"/>
    <property type="match status" value="1"/>
</dbReference>
<dbReference type="GO" id="GO:0032259">
    <property type="term" value="P:methylation"/>
    <property type="evidence" value="ECO:0007669"/>
    <property type="project" value="UniProtKB-KW"/>
</dbReference>
<dbReference type="PROSITE" id="PS01279">
    <property type="entry name" value="PCMT"/>
    <property type="match status" value="1"/>
</dbReference>
<dbReference type="AlphaFoldDB" id="A0A9D5APZ7"/>
<protein>
    <recommendedName>
        <fullName evidence="2">protein-L-isoaspartate(D-aspartate) O-methyltransferase</fullName>
        <ecNumber evidence="2">2.1.1.77</ecNumber>
    </recommendedName>
</protein>
<reference evidence="7 8" key="1">
    <citation type="journal article" date="2022" name="Nat. Genet.">
        <title>Improved pea reference genome and pan-genome highlight genomic features and evolutionary characteristics.</title>
        <authorList>
            <person name="Yang T."/>
            <person name="Liu R."/>
            <person name="Luo Y."/>
            <person name="Hu S."/>
            <person name="Wang D."/>
            <person name="Wang C."/>
            <person name="Pandey M.K."/>
            <person name="Ge S."/>
            <person name="Xu Q."/>
            <person name="Li N."/>
            <person name="Li G."/>
            <person name="Huang Y."/>
            <person name="Saxena R.K."/>
            <person name="Ji Y."/>
            <person name="Li M."/>
            <person name="Yan X."/>
            <person name="He Y."/>
            <person name="Liu Y."/>
            <person name="Wang X."/>
            <person name="Xiang C."/>
            <person name="Varshney R.K."/>
            <person name="Ding H."/>
            <person name="Gao S."/>
            <person name="Zong X."/>
        </authorList>
    </citation>
    <scope>NUCLEOTIDE SEQUENCE [LARGE SCALE GENOMIC DNA]</scope>
    <source>
        <strain evidence="7 8">cv. Zhongwan 6</strain>
    </source>
</reference>
<comment type="similarity">
    <text evidence="1">Belongs to the methyltransferase superfamily. L-isoaspartyl/D-aspartyl protein methyltransferase family.</text>
</comment>
<evidence type="ECO:0000256" key="6">
    <source>
        <dbReference type="ARBA" id="ARBA00029295"/>
    </source>
</evidence>
<dbReference type="InterPro" id="IPR000682">
    <property type="entry name" value="PCMT"/>
</dbReference>
<dbReference type="EMBL" id="JAMSHJ010000004">
    <property type="protein sequence ID" value="KAI5417143.1"/>
    <property type="molecule type" value="Genomic_DNA"/>
</dbReference>
<keyword evidence="4" id="KW-0808">Transferase</keyword>
<name>A0A9D5APZ7_PEA</name>
<dbReference type="SUPFAM" id="SSF53335">
    <property type="entry name" value="S-adenosyl-L-methionine-dependent methyltransferases"/>
    <property type="match status" value="1"/>
</dbReference>
<dbReference type="FunFam" id="3.40.50.150:FF:000027">
    <property type="entry name" value="Protein-L-isoaspartate O-methyltransferase"/>
    <property type="match status" value="1"/>
</dbReference>
<gene>
    <name evidence="7" type="ORF">KIW84_041946</name>
</gene>
<dbReference type="CDD" id="cd02440">
    <property type="entry name" value="AdoMet_MTases"/>
    <property type="match status" value="1"/>
</dbReference>
<evidence type="ECO:0000256" key="3">
    <source>
        <dbReference type="ARBA" id="ARBA00022603"/>
    </source>
</evidence>
<comment type="catalytic activity">
    <reaction evidence="6">
        <text>[protein]-L-isoaspartate + S-adenosyl-L-methionine = [protein]-L-isoaspartate alpha-methyl ester + S-adenosyl-L-homocysteine</text>
        <dbReference type="Rhea" id="RHEA:12705"/>
        <dbReference type="Rhea" id="RHEA-COMP:12143"/>
        <dbReference type="Rhea" id="RHEA-COMP:12144"/>
        <dbReference type="ChEBI" id="CHEBI:57856"/>
        <dbReference type="ChEBI" id="CHEBI:59789"/>
        <dbReference type="ChEBI" id="CHEBI:90596"/>
        <dbReference type="ChEBI" id="CHEBI:90598"/>
        <dbReference type="EC" id="2.1.1.77"/>
    </reaction>
</comment>
<sequence length="369" mass="40604">MVDTGSSSNVLFWKVFEHLRLPKEIMKEYQPELLGFSGGSVEILGYIDLHTTLNEEKNAKTIMVKYNIVDSQSSYNLILERPTLNELGAVISTAHLCIKYPLEGFYVGVIKGDQYNAIKFYEDNLRNKQVKKGKEQMKTCAQYWSGSAINKNKGMVENLQHCGIIKSRKVVEVMENIDRGLFVPNGVQPYIDSPFAIGYNATISAPHMHAACLQLLENHLEPGMHALDVGSGTGYLTACFALMVGPNGRTVGVEHIPELVSFSIKNIEKSDAAPLLKDGSLSVHDGDGRQGWPEFAPYDAIHVGAAAPEIPQPLIDQLKPGGRMVIPVGNTFQDLKVVDKNSDGSISIRTETSVRYVPLTSKEAQLKGE</sequence>
<dbReference type="Gene3D" id="3.40.50.150">
    <property type="entry name" value="Vaccinia Virus protein VP39"/>
    <property type="match status" value="1"/>
</dbReference>
<evidence type="ECO:0000256" key="1">
    <source>
        <dbReference type="ARBA" id="ARBA00005369"/>
    </source>
</evidence>
<dbReference type="InterPro" id="IPR029063">
    <property type="entry name" value="SAM-dependent_MTases_sf"/>
</dbReference>
<dbReference type="GO" id="GO:0030091">
    <property type="term" value="P:protein repair"/>
    <property type="evidence" value="ECO:0007669"/>
    <property type="project" value="UniProtKB-ARBA"/>
</dbReference>
<dbReference type="GO" id="GO:0004719">
    <property type="term" value="F:protein-L-isoaspartate (D-aspartate) O-methyltransferase activity"/>
    <property type="evidence" value="ECO:0007669"/>
    <property type="project" value="UniProtKB-EC"/>
</dbReference>
<keyword evidence="3" id="KW-0489">Methyltransferase</keyword>
<evidence type="ECO:0000313" key="7">
    <source>
        <dbReference type="EMBL" id="KAI5417143.1"/>
    </source>
</evidence>
<keyword evidence="5" id="KW-0949">S-adenosyl-L-methionine</keyword>
<dbReference type="EC" id="2.1.1.77" evidence="2"/>
<dbReference type="Proteomes" id="UP001058974">
    <property type="component" value="Chromosome 4"/>
</dbReference>
<accession>A0A9D5APZ7</accession>
<dbReference type="Pfam" id="PF01135">
    <property type="entry name" value="PCMT"/>
    <property type="match status" value="1"/>
</dbReference>
<proteinExistence type="inferred from homology"/>
<keyword evidence="8" id="KW-1185">Reference proteome</keyword>
<dbReference type="PANTHER" id="PTHR11579">
    <property type="entry name" value="PROTEIN-L-ISOASPARTATE O-METHYLTRANSFERASE"/>
    <property type="match status" value="1"/>
</dbReference>
<evidence type="ECO:0000256" key="2">
    <source>
        <dbReference type="ARBA" id="ARBA00011890"/>
    </source>
</evidence>
<dbReference type="InterPro" id="IPR021109">
    <property type="entry name" value="Peptidase_aspartic_dom_sf"/>
</dbReference>
<dbReference type="GO" id="GO:0005737">
    <property type="term" value="C:cytoplasm"/>
    <property type="evidence" value="ECO:0007669"/>
    <property type="project" value="TreeGrafter"/>
</dbReference>
<dbReference type="Gramene" id="Psat04G0194600-T1">
    <property type="protein sequence ID" value="KAI5417143.1"/>
    <property type="gene ID" value="KIW84_041946"/>
</dbReference>
<organism evidence="7 8">
    <name type="scientific">Pisum sativum</name>
    <name type="common">Garden pea</name>
    <name type="synonym">Lathyrus oleraceus</name>
    <dbReference type="NCBI Taxonomy" id="3888"/>
    <lineage>
        <taxon>Eukaryota</taxon>
        <taxon>Viridiplantae</taxon>
        <taxon>Streptophyta</taxon>
        <taxon>Embryophyta</taxon>
        <taxon>Tracheophyta</taxon>
        <taxon>Spermatophyta</taxon>
        <taxon>Magnoliopsida</taxon>
        <taxon>eudicotyledons</taxon>
        <taxon>Gunneridae</taxon>
        <taxon>Pentapetalae</taxon>
        <taxon>rosids</taxon>
        <taxon>fabids</taxon>
        <taxon>Fabales</taxon>
        <taxon>Fabaceae</taxon>
        <taxon>Papilionoideae</taxon>
        <taxon>50 kb inversion clade</taxon>
        <taxon>NPAAA clade</taxon>
        <taxon>Hologalegina</taxon>
        <taxon>IRL clade</taxon>
        <taxon>Fabeae</taxon>
        <taxon>Lathyrus</taxon>
    </lineage>
</organism>
<evidence type="ECO:0000256" key="4">
    <source>
        <dbReference type="ARBA" id="ARBA00022679"/>
    </source>
</evidence>
<comment type="caution">
    <text evidence="7">The sequence shown here is derived from an EMBL/GenBank/DDBJ whole genome shotgun (WGS) entry which is preliminary data.</text>
</comment>
<evidence type="ECO:0000256" key="5">
    <source>
        <dbReference type="ARBA" id="ARBA00022691"/>
    </source>
</evidence>
<dbReference type="NCBIfam" id="TIGR00080">
    <property type="entry name" value="pimt"/>
    <property type="match status" value="1"/>
</dbReference>
<dbReference type="PANTHER" id="PTHR11579:SF28">
    <property type="entry name" value="PROTEIN-L-ISOASPARTATE O-METHYLTRANSFERASE 1"/>
    <property type="match status" value="1"/>
</dbReference>